<comment type="caution">
    <text evidence="10">The sequence shown here is derived from an EMBL/GenBank/DDBJ whole genome shotgun (WGS) entry which is preliminary data.</text>
</comment>
<dbReference type="InterPro" id="IPR017871">
    <property type="entry name" value="ABC_transporter-like_CS"/>
</dbReference>
<comment type="subcellular location">
    <subcellularLocation>
        <location evidence="1">Cell membrane</location>
        <topology evidence="1">Peripheral membrane protein</topology>
    </subcellularLocation>
</comment>
<dbReference type="Gene3D" id="3.40.50.300">
    <property type="entry name" value="P-loop containing nucleotide triphosphate hydrolases"/>
    <property type="match status" value="1"/>
</dbReference>
<name>A0AAW6DP59_MEDGN</name>
<dbReference type="PROSITE" id="PS50893">
    <property type="entry name" value="ABC_TRANSPORTER_2"/>
    <property type="match status" value="1"/>
</dbReference>
<dbReference type="CDD" id="cd03225">
    <property type="entry name" value="ABC_cobalt_CbiO_domain1"/>
    <property type="match status" value="1"/>
</dbReference>
<evidence type="ECO:0000259" key="9">
    <source>
        <dbReference type="PROSITE" id="PS50893"/>
    </source>
</evidence>
<evidence type="ECO:0000256" key="6">
    <source>
        <dbReference type="ARBA" id="ARBA00022840"/>
    </source>
</evidence>
<dbReference type="FunFam" id="3.40.50.300:FF:000224">
    <property type="entry name" value="Energy-coupling factor transporter ATP-binding protein EcfA"/>
    <property type="match status" value="1"/>
</dbReference>
<dbReference type="Pfam" id="PF00005">
    <property type="entry name" value="ABC_tran"/>
    <property type="match status" value="1"/>
</dbReference>
<keyword evidence="3" id="KW-0813">Transport</keyword>
<feature type="domain" description="ABC transporter" evidence="9">
    <location>
        <begin position="5"/>
        <end position="241"/>
    </location>
</feature>
<keyword evidence="7" id="KW-1278">Translocase</keyword>
<keyword evidence="8" id="KW-0472">Membrane</keyword>
<keyword evidence="4" id="KW-1003">Cell membrane</keyword>
<dbReference type="GO" id="GO:0042626">
    <property type="term" value="F:ATPase-coupled transmembrane transporter activity"/>
    <property type="evidence" value="ECO:0007669"/>
    <property type="project" value="TreeGrafter"/>
</dbReference>
<sequence length="279" mass="30886">MKDIVICENIKFNYLGDEKKIILNNVSIAIQKGSFVSVLGRNGSGKSTLAKLIDAIVLPKSGDIWVAGINSKMNDSKEALREHIGIVFQNPDNQIVANTVCEDIAFGLENMGIEPNEMNNRIDEALQAVDMTNYKNWDVNRLSGGQKQRIAIAGIIVMRPECIILDEPTAMLDPKGRKEVLETIYKLKNAHGITTILITHLMEEALQSDRIILLSNGSILMDGNPESVFSDIDKIKSAGLEVPQVVELLYSLRKRGINITVKDFKIQTCVDALLKLLRG</sequence>
<evidence type="ECO:0000256" key="8">
    <source>
        <dbReference type="ARBA" id="ARBA00023136"/>
    </source>
</evidence>
<organism evidence="10 11">
    <name type="scientific">Mediterraneibacter gnavus</name>
    <name type="common">Ruminococcus gnavus</name>
    <dbReference type="NCBI Taxonomy" id="33038"/>
    <lineage>
        <taxon>Bacteria</taxon>
        <taxon>Bacillati</taxon>
        <taxon>Bacillota</taxon>
        <taxon>Clostridia</taxon>
        <taxon>Lachnospirales</taxon>
        <taxon>Lachnospiraceae</taxon>
        <taxon>Mediterraneibacter</taxon>
    </lineage>
</organism>
<dbReference type="PANTHER" id="PTHR43553">
    <property type="entry name" value="HEAVY METAL TRANSPORTER"/>
    <property type="match status" value="1"/>
</dbReference>
<evidence type="ECO:0000256" key="7">
    <source>
        <dbReference type="ARBA" id="ARBA00022967"/>
    </source>
</evidence>
<keyword evidence="5" id="KW-0547">Nucleotide-binding</keyword>
<evidence type="ECO:0000313" key="10">
    <source>
        <dbReference type="EMBL" id="MDB8688812.1"/>
    </source>
</evidence>
<evidence type="ECO:0000313" key="11">
    <source>
        <dbReference type="Proteomes" id="UP001212160"/>
    </source>
</evidence>
<reference evidence="10" key="1">
    <citation type="submission" date="2023-01" db="EMBL/GenBank/DDBJ databases">
        <title>Human gut microbiome strain richness.</title>
        <authorList>
            <person name="Chen-Liaw A."/>
        </authorList>
    </citation>
    <scope>NUCLEOTIDE SEQUENCE</scope>
    <source>
        <strain evidence="10">RTP21484st1_H11_RTP21484_190118</strain>
    </source>
</reference>
<dbReference type="SMART" id="SM00382">
    <property type="entry name" value="AAA"/>
    <property type="match status" value="1"/>
</dbReference>
<dbReference type="Proteomes" id="UP001212160">
    <property type="component" value="Unassembled WGS sequence"/>
</dbReference>
<dbReference type="GO" id="GO:0043190">
    <property type="term" value="C:ATP-binding cassette (ABC) transporter complex"/>
    <property type="evidence" value="ECO:0007669"/>
    <property type="project" value="TreeGrafter"/>
</dbReference>
<evidence type="ECO:0000256" key="2">
    <source>
        <dbReference type="ARBA" id="ARBA00005417"/>
    </source>
</evidence>
<dbReference type="InterPro" id="IPR003439">
    <property type="entry name" value="ABC_transporter-like_ATP-bd"/>
</dbReference>
<dbReference type="RefSeq" id="WP_272108418.1">
    <property type="nucleotide sequence ID" value="NZ_JAQMLA010000136.1"/>
</dbReference>
<dbReference type="PANTHER" id="PTHR43553:SF24">
    <property type="entry name" value="ENERGY-COUPLING FACTOR TRANSPORTER ATP-BINDING PROTEIN ECFA1"/>
    <property type="match status" value="1"/>
</dbReference>
<evidence type="ECO:0000256" key="4">
    <source>
        <dbReference type="ARBA" id="ARBA00022475"/>
    </source>
</evidence>
<dbReference type="InterPro" id="IPR030947">
    <property type="entry name" value="EcfA_1"/>
</dbReference>
<dbReference type="EMBL" id="JAQMLA010000136">
    <property type="protein sequence ID" value="MDB8688812.1"/>
    <property type="molecule type" value="Genomic_DNA"/>
</dbReference>
<dbReference type="NCBIfam" id="TIGR04520">
    <property type="entry name" value="ECF_ATPase_1"/>
    <property type="match status" value="1"/>
</dbReference>
<dbReference type="NCBIfam" id="NF010167">
    <property type="entry name" value="PRK13648.1"/>
    <property type="match status" value="1"/>
</dbReference>
<comment type="similarity">
    <text evidence="2">Belongs to the ABC transporter superfamily.</text>
</comment>
<accession>A0AAW6DP59</accession>
<protein>
    <submittedName>
        <fullName evidence="10">Energy-coupling factor transporter ATPase</fullName>
    </submittedName>
</protein>
<dbReference type="AlphaFoldDB" id="A0AAW6DP59"/>
<evidence type="ECO:0000256" key="1">
    <source>
        <dbReference type="ARBA" id="ARBA00004202"/>
    </source>
</evidence>
<dbReference type="InterPro" id="IPR003593">
    <property type="entry name" value="AAA+_ATPase"/>
</dbReference>
<keyword evidence="6" id="KW-0067">ATP-binding</keyword>
<gene>
    <name evidence="10" type="ORF">PNW85_19650</name>
</gene>
<dbReference type="GO" id="GO:0016887">
    <property type="term" value="F:ATP hydrolysis activity"/>
    <property type="evidence" value="ECO:0007669"/>
    <property type="project" value="InterPro"/>
</dbReference>
<evidence type="ECO:0000256" key="3">
    <source>
        <dbReference type="ARBA" id="ARBA00022448"/>
    </source>
</evidence>
<dbReference type="InterPro" id="IPR027417">
    <property type="entry name" value="P-loop_NTPase"/>
</dbReference>
<dbReference type="InterPro" id="IPR050095">
    <property type="entry name" value="ECF_ABC_transporter_ATP-bd"/>
</dbReference>
<dbReference type="PROSITE" id="PS00211">
    <property type="entry name" value="ABC_TRANSPORTER_1"/>
    <property type="match status" value="1"/>
</dbReference>
<dbReference type="GO" id="GO:0005524">
    <property type="term" value="F:ATP binding"/>
    <property type="evidence" value="ECO:0007669"/>
    <property type="project" value="UniProtKB-KW"/>
</dbReference>
<evidence type="ECO:0000256" key="5">
    <source>
        <dbReference type="ARBA" id="ARBA00022741"/>
    </source>
</evidence>
<dbReference type="SUPFAM" id="SSF52540">
    <property type="entry name" value="P-loop containing nucleoside triphosphate hydrolases"/>
    <property type="match status" value="1"/>
</dbReference>
<dbReference type="InterPro" id="IPR015856">
    <property type="entry name" value="ABC_transpr_CbiO/EcfA_su"/>
</dbReference>
<proteinExistence type="inferred from homology"/>